<accession>A0A1N6JTD4</accession>
<organism evidence="1 2">
    <name type="scientific">Chitinophaga niabensis</name>
    <dbReference type="NCBI Taxonomy" id="536979"/>
    <lineage>
        <taxon>Bacteria</taxon>
        <taxon>Pseudomonadati</taxon>
        <taxon>Bacteroidota</taxon>
        <taxon>Chitinophagia</taxon>
        <taxon>Chitinophagales</taxon>
        <taxon>Chitinophagaceae</taxon>
        <taxon>Chitinophaga</taxon>
    </lineage>
</organism>
<dbReference type="EMBL" id="FSRA01000002">
    <property type="protein sequence ID" value="SIO47644.1"/>
    <property type="molecule type" value="Genomic_DNA"/>
</dbReference>
<sequence length="47" mass="5525">MNKYFIKGLLTGTFIGFILTSPKRDLWLQQLQCKLKRIARKAITNQK</sequence>
<keyword evidence="2" id="KW-1185">Reference proteome</keyword>
<name>A0A1N6JTD4_9BACT</name>
<dbReference type="Proteomes" id="UP000185003">
    <property type="component" value="Unassembled WGS sequence"/>
</dbReference>
<dbReference type="AlphaFoldDB" id="A0A1N6JTD4"/>
<proteinExistence type="predicted"/>
<reference evidence="1 2" key="1">
    <citation type="submission" date="2016-11" db="EMBL/GenBank/DDBJ databases">
        <authorList>
            <person name="Jaros S."/>
            <person name="Januszkiewicz K."/>
            <person name="Wedrychowicz H."/>
        </authorList>
    </citation>
    <scope>NUCLEOTIDE SEQUENCE [LARGE SCALE GENOMIC DNA]</scope>
    <source>
        <strain evidence="1 2">DSM 24787</strain>
    </source>
</reference>
<protein>
    <submittedName>
        <fullName evidence="1">Uncharacterized protein</fullName>
    </submittedName>
</protein>
<evidence type="ECO:0000313" key="2">
    <source>
        <dbReference type="Proteomes" id="UP000185003"/>
    </source>
</evidence>
<gene>
    <name evidence="1" type="ORF">SAMN04488055_4402</name>
</gene>
<evidence type="ECO:0000313" key="1">
    <source>
        <dbReference type="EMBL" id="SIO47644.1"/>
    </source>
</evidence>